<proteinExistence type="predicted"/>
<evidence type="ECO:0008006" key="4">
    <source>
        <dbReference type="Google" id="ProtNLM"/>
    </source>
</evidence>
<sequence length="347" mass="38081">MALAQTSQSSTLEDLLVDARRDSVEFPYLLANHVPMILVALNRLGASDARLVEYLAMYRRVKGLVPMPPRVAPIARENWLEALGDRTREADYRDLFVAEVRRLGIEDAVKTYLPTLIPGVGASALHCLMRISYGLLRMDPAEVGTAIGYWAATYLKMPVATGAEPVTDDPGAVLAASSAIPDMHHLEPETDLLWHSIRAAGEAPGFAPVVDMLAIHPDCQRRLAETSLALFAATMDFSALHAVTGTHWVRLTAPFLAPADRALLMRHFWQVIASLVPKIGFPSLPSAEQIEEWRNLPAPGWDEIAAAACASDDEHDISLTFSAREEEKIYGDRLYRVVAARRVGLIA</sequence>
<accession>A0ABU0HBZ4</accession>
<evidence type="ECO:0000313" key="3">
    <source>
        <dbReference type="Proteomes" id="UP001241603"/>
    </source>
</evidence>
<dbReference type="RefSeq" id="WP_266350716.1">
    <property type="nucleotide sequence ID" value="NZ_JAPKNG010000006.1"/>
</dbReference>
<keyword evidence="3" id="KW-1185">Reference proteome</keyword>
<dbReference type="Pfam" id="PF14027">
    <property type="entry name" value="Questin_oxidase"/>
    <property type="match status" value="1"/>
</dbReference>
<dbReference type="InterPro" id="IPR025337">
    <property type="entry name" value="Questin_oxidase-like"/>
</dbReference>
<comment type="caution">
    <text evidence="2">The sequence shown here is derived from an EMBL/GenBank/DDBJ whole genome shotgun (WGS) entry which is preliminary data.</text>
</comment>
<evidence type="ECO:0000313" key="2">
    <source>
        <dbReference type="EMBL" id="MDQ0439833.1"/>
    </source>
</evidence>
<dbReference type="EMBL" id="JAUSVO010000006">
    <property type="protein sequence ID" value="MDQ0439833.1"/>
    <property type="molecule type" value="Genomic_DNA"/>
</dbReference>
<protein>
    <recommendedName>
        <fullName evidence="4">Questin oxidase family protein</fullName>
    </recommendedName>
</protein>
<dbReference type="Proteomes" id="UP001241603">
    <property type="component" value="Unassembled WGS sequence"/>
</dbReference>
<organism evidence="2 3">
    <name type="scientific">Kaistia dalseonensis</name>
    <dbReference type="NCBI Taxonomy" id="410840"/>
    <lineage>
        <taxon>Bacteria</taxon>
        <taxon>Pseudomonadati</taxon>
        <taxon>Pseudomonadota</taxon>
        <taxon>Alphaproteobacteria</taxon>
        <taxon>Hyphomicrobiales</taxon>
        <taxon>Kaistiaceae</taxon>
        <taxon>Kaistia</taxon>
    </lineage>
</organism>
<reference evidence="2 3" key="1">
    <citation type="submission" date="2023-07" db="EMBL/GenBank/DDBJ databases">
        <title>Genomic Encyclopedia of Type Strains, Phase IV (KMG-IV): sequencing the most valuable type-strain genomes for metagenomic binning, comparative biology and taxonomic classification.</title>
        <authorList>
            <person name="Goeker M."/>
        </authorList>
    </citation>
    <scope>NUCLEOTIDE SEQUENCE [LARGE SCALE GENOMIC DNA]</scope>
    <source>
        <strain evidence="2 3">B6-8</strain>
    </source>
</reference>
<gene>
    <name evidence="2" type="ORF">QO014_004239</name>
</gene>
<evidence type="ECO:0000256" key="1">
    <source>
        <dbReference type="ARBA" id="ARBA00023002"/>
    </source>
</evidence>
<dbReference type="PANTHER" id="PTHR35870:SF1">
    <property type="entry name" value="PROTEIN, PUTATIVE (AFU_ORTHOLOGUE AFUA_5G03330)-RELATED"/>
    <property type="match status" value="1"/>
</dbReference>
<dbReference type="PANTHER" id="PTHR35870">
    <property type="entry name" value="PROTEIN, PUTATIVE (AFU_ORTHOLOGUE AFUA_5G03330)-RELATED"/>
    <property type="match status" value="1"/>
</dbReference>
<name>A0ABU0HBZ4_9HYPH</name>
<keyword evidence="1" id="KW-0560">Oxidoreductase</keyword>